<proteinExistence type="predicted"/>
<feature type="compositionally biased region" description="Polar residues" evidence="1">
    <location>
        <begin position="552"/>
        <end position="564"/>
    </location>
</feature>
<keyword evidence="3" id="KW-1185">Reference proteome</keyword>
<feature type="compositionally biased region" description="Polar residues" evidence="1">
    <location>
        <begin position="532"/>
        <end position="544"/>
    </location>
</feature>
<gene>
    <name evidence="2" type="ORF">F5878DRAFT_599129</name>
</gene>
<dbReference type="EMBL" id="MU805935">
    <property type="protein sequence ID" value="KAJ3845572.1"/>
    <property type="molecule type" value="Genomic_DNA"/>
</dbReference>
<evidence type="ECO:0000313" key="2">
    <source>
        <dbReference type="EMBL" id="KAJ3845572.1"/>
    </source>
</evidence>
<name>A0AA38PMA3_9AGAR</name>
<comment type="caution">
    <text evidence="2">The sequence shown here is derived from an EMBL/GenBank/DDBJ whole genome shotgun (WGS) entry which is preliminary data.</text>
</comment>
<dbReference type="Proteomes" id="UP001163846">
    <property type="component" value="Unassembled WGS sequence"/>
</dbReference>
<dbReference type="Gene3D" id="3.80.10.10">
    <property type="entry name" value="Ribonuclease Inhibitor"/>
    <property type="match status" value="1"/>
</dbReference>
<feature type="region of interest" description="Disordered" evidence="1">
    <location>
        <begin position="391"/>
        <end position="444"/>
    </location>
</feature>
<evidence type="ECO:0008006" key="4">
    <source>
        <dbReference type="Google" id="ProtNLM"/>
    </source>
</evidence>
<dbReference type="InterPro" id="IPR032675">
    <property type="entry name" value="LRR_dom_sf"/>
</dbReference>
<reference evidence="2" key="1">
    <citation type="submission" date="2022-08" db="EMBL/GenBank/DDBJ databases">
        <authorList>
            <consortium name="DOE Joint Genome Institute"/>
            <person name="Min B."/>
            <person name="Riley R."/>
            <person name="Sierra-Patev S."/>
            <person name="Naranjo-Ortiz M."/>
            <person name="Looney B."/>
            <person name="Konkel Z."/>
            <person name="Slot J.C."/>
            <person name="Sakamoto Y."/>
            <person name="Steenwyk J.L."/>
            <person name="Rokas A."/>
            <person name="Carro J."/>
            <person name="Camarero S."/>
            <person name="Ferreira P."/>
            <person name="Molpeceres G."/>
            <person name="Ruiz-Duenas F.J."/>
            <person name="Serrano A."/>
            <person name="Henrissat B."/>
            <person name="Drula E."/>
            <person name="Hughes K.W."/>
            <person name="Mata J.L."/>
            <person name="Ishikawa N.K."/>
            <person name="Vargas-Isla R."/>
            <person name="Ushijima S."/>
            <person name="Smith C.A."/>
            <person name="Ahrendt S."/>
            <person name="Andreopoulos W."/>
            <person name="He G."/>
            <person name="Labutti K."/>
            <person name="Lipzen A."/>
            <person name="Ng V."/>
            <person name="Sandor L."/>
            <person name="Barry K."/>
            <person name="Martinez A.T."/>
            <person name="Xiao Y."/>
            <person name="Gibbons J.G."/>
            <person name="Terashima K."/>
            <person name="Hibbett D.S."/>
            <person name="Grigoriev I.V."/>
        </authorList>
    </citation>
    <scope>NUCLEOTIDE SEQUENCE</scope>
    <source>
        <strain evidence="2">TFB9207</strain>
    </source>
</reference>
<protein>
    <recommendedName>
        <fullName evidence="4">F-box domain-containing protein</fullName>
    </recommendedName>
</protein>
<feature type="region of interest" description="Disordered" evidence="1">
    <location>
        <begin position="528"/>
        <end position="570"/>
    </location>
</feature>
<dbReference type="SUPFAM" id="SSF52047">
    <property type="entry name" value="RNI-like"/>
    <property type="match status" value="2"/>
</dbReference>
<organism evidence="2 3">
    <name type="scientific">Lentinula raphanica</name>
    <dbReference type="NCBI Taxonomy" id="153919"/>
    <lineage>
        <taxon>Eukaryota</taxon>
        <taxon>Fungi</taxon>
        <taxon>Dikarya</taxon>
        <taxon>Basidiomycota</taxon>
        <taxon>Agaricomycotina</taxon>
        <taxon>Agaricomycetes</taxon>
        <taxon>Agaricomycetidae</taxon>
        <taxon>Agaricales</taxon>
        <taxon>Marasmiineae</taxon>
        <taxon>Omphalotaceae</taxon>
        <taxon>Lentinula</taxon>
    </lineage>
</organism>
<accession>A0AA38PMA3</accession>
<dbReference type="AlphaFoldDB" id="A0AA38PMA3"/>
<evidence type="ECO:0000256" key="1">
    <source>
        <dbReference type="SAM" id="MobiDB-lite"/>
    </source>
</evidence>
<sequence>MLFSCLPAEIYAAFIDQLDELDVRPTLLALTRAIPRSPVPRYQLFRRIRIQADQSDLSKLYQRIRPQAQGLNIGDEPRIWVQELYLETWTADAETVLHILNLLPNLTTLTLWIGPKNLAPEHLEELFSIDRGGRCLKCAGSLRSLSLRFKPYVQKANYQQFLSGLYFDSLLEALSRWPRGRLSTLSIVQDPLTHETATSEGSEVSPPQTFSLGLPQRTLAMGFAQPIVFFQLESTFPSLLRGPLLRMSLHTLQLRFPSRNITRSLTQTPVPHPPSYGASISAGSVPSRKYHLQPANGHLSPTPHLKFLDLSTCLIPENSLPHILHHYPSLTHLVLDNCNILRNNDIAIRDNAREWGSVSMSCAIAGISKAREREKIINAWLDTFGAEKELGKDKSVKSSQMRNRARTQGRKGLASATLTLRKGDTPSGGGSSSSKTDTSTPERVRILPPLPTLRHVTTTLYVPASMIPPNADMPPPDILQPLLMNVQREWERGWAEGLVQLIKVRERIHTSWRNKLVRVVRFASPGELGSNKLDTSAKSSTTAGFSLPFPPSTTVGRHSQSEVSSDGESEDPFQDLIELVDSSDFDNNFGVSSLGIIRKTPVLCLAGTPMATKSEQGISNLVGGERGVVAIQGLDHTMGCAHKTEENFWLNT</sequence>
<evidence type="ECO:0000313" key="3">
    <source>
        <dbReference type="Proteomes" id="UP001163846"/>
    </source>
</evidence>